<evidence type="ECO:0000256" key="5">
    <source>
        <dbReference type="ARBA" id="ARBA00022927"/>
    </source>
</evidence>
<dbReference type="InterPro" id="IPR026010">
    <property type="entry name" value="NSP1/NUP62"/>
</dbReference>
<evidence type="ECO:0000313" key="13">
    <source>
        <dbReference type="Proteomes" id="UP000179807"/>
    </source>
</evidence>
<keyword evidence="6" id="KW-0811">Translocation</keyword>
<dbReference type="VEuPathDB" id="TrichDB:TRFO_14478"/>
<dbReference type="GO" id="GO:0005543">
    <property type="term" value="F:phospholipid binding"/>
    <property type="evidence" value="ECO:0007669"/>
    <property type="project" value="TreeGrafter"/>
</dbReference>
<feature type="region of interest" description="Disordered" evidence="10">
    <location>
        <begin position="1"/>
        <end position="44"/>
    </location>
</feature>
<keyword evidence="13" id="KW-1185">Reference proteome</keyword>
<reference evidence="12" key="1">
    <citation type="submission" date="2016-10" db="EMBL/GenBank/DDBJ databases">
        <authorList>
            <person name="Benchimol M."/>
            <person name="Almeida L.G."/>
            <person name="Vasconcelos A.T."/>
            <person name="Perreira-Neves A."/>
            <person name="Rosa I.A."/>
            <person name="Tasca T."/>
            <person name="Bogo M.R."/>
            <person name="de Souza W."/>
        </authorList>
    </citation>
    <scope>NUCLEOTIDE SEQUENCE [LARGE SCALE GENOMIC DNA]</scope>
    <source>
        <strain evidence="12">K</strain>
    </source>
</reference>
<feature type="compositionally biased region" description="Low complexity" evidence="10">
    <location>
        <begin position="20"/>
        <end position="44"/>
    </location>
</feature>
<evidence type="ECO:0000259" key="11">
    <source>
        <dbReference type="Pfam" id="PF05064"/>
    </source>
</evidence>
<dbReference type="InterPro" id="IPR007758">
    <property type="entry name" value="Nucleoporin_NSP1_C"/>
</dbReference>
<dbReference type="GO" id="GO:0051028">
    <property type="term" value="P:mRNA transport"/>
    <property type="evidence" value="ECO:0007669"/>
    <property type="project" value="UniProtKB-KW"/>
</dbReference>
<evidence type="ECO:0000256" key="9">
    <source>
        <dbReference type="SAM" id="Coils"/>
    </source>
</evidence>
<dbReference type="Proteomes" id="UP000179807">
    <property type="component" value="Unassembled WGS sequence"/>
</dbReference>
<comment type="similarity">
    <text evidence="2">Belongs to the nucleoporin NSP1/NUP62 family.</text>
</comment>
<dbReference type="Pfam" id="PF05064">
    <property type="entry name" value="Nsp1_C"/>
    <property type="match status" value="1"/>
</dbReference>
<feature type="domain" description="Nucleoporin NSP1-like C-terminal" evidence="11">
    <location>
        <begin position="66"/>
        <end position="147"/>
    </location>
</feature>
<dbReference type="GeneID" id="94832545"/>
<evidence type="ECO:0000256" key="3">
    <source>
        <dbReference type="ARBA" id="ARBA00022448"/>
    </source>
</evidence>
<evidence type="ECO:0000256" key="4">
    <source>
        <dbReference type="ARBA" id="ARBA00022816"/>
    </source>
</evidence>
<dbReference type="OrthoDB" id="344345at2759"/>
<evidence type="ECO:0000256" key="6">
    <source>
        <dbReference type="ARBA" id="ARBA00023010"/>
    </source>
</evidence>
<feature type="coiled-coil region" evidence="9">
    <location>
        <begin position="72"/>
        <end position="141"/>
    </location>
</feature>
<dbReference type="GO" id="GO:0044613">
    <property type="term" value="C:nuclear pore central transport channel"/>
    <property type="evidence" value="ECO:0007669"/>
    <property type="project" value="TreeGrafter"/>
</dbReference>
<evidence type="ECO:0000313" key="12">
    <source>
        <dbReference type="EMBL" id="OHT15116.1"/>
    </source>
</evidence>
<dbReference type="PANTHER" id="PTHR12084:SF0">
    <property type="entry name" value="NUCLEAR PORE GLYCOPROTEIN P62"/>
    <property type="match status" value="1"/>
</dbReference>
<dbReference type="EMBL" id="MLAK01000272">
    <property type="protein sequence ID" value="OHT15116.1"/>
    <property type="molecule type" value="Genomic_DNA"/>
</dbReference>
<proteinExistence type="inferred from homology"/>
<sequence length="244" mass="27333">MNTNFLSGFTSNQNQNKPNTAATGTAGQTGQTGQAGAQKGAFGQSNTFSFGITAPTTTGPKDPPPIPDEIKNKTVKNVIDTMENQLEQQSRAFQSQARQIARWDRMLFESIELIQQVEEQIKKAEAAQKELQQSAMSLLQDQDQFIQNMKEKTASPIPQSADQRQKLYRLAHHLGDKFLDMETQLKELVDIVDSQNQAESSSDIDKITQITNCHLNSMQWMVNQCEGLDEKMNDITRKLPESLL</sequence>
<dbReference type="GO" id="GO:0006606">
    <property type="term" value="P:protein import into nucleus"/>
    <property type="evidence" value="ECO:0007669"/>
    <property type="project" value="TreeGrafter"/>
</dbReference>
<evidence type="ECO:0000256" key="8">
    <source>
        <dbReference type="ARBA" id="ARBA00023242"/>
    </source>
</evidence>
<comment type="subcellular location">
    <subcellularLocation>
        <location evidence="1">Nucleus</location>
        <location evidence="1">Nuclear pore complex</location>
    </subcellularLocation>
</comment>
<keyword evidence="9" id="KW-0175">Coiled coil</keyword>
<evidence type="ECO:0000256" key="1">
    <source>
        <dbReference type="ARBA" id="ARBA00004567"/>
    </source>
</evidence>
<evidence type="ECO:0000256" key="7">
    <source>
        <dbReference type="ARBA" id="ARBA00023132"/>
    </source>
</evidence>
<dbReference type="GO" id="GO:0017056">
    <property type="term" value="F:structural constituent of nuclear pore"/>
    <property type="evidence" value="ECO:0007669"/>
    <property type="project" value="InterPro"/>
</dbReference>
<comment type="caution">
    <text evidence="12">The sequence shown here is derived from an EMBL/GenBank/DDBJ whole genome shotgun (WGS) entry which is preliminary data.</text>
</comment>
<keyword evidence="4" id="KW-0509">mRNA transport</keyword>
<keyword evidence="5" id="KW-0653">Protein transport</keyword>
<protein>
    <submittedName>
        <fullName evidence="12">Nuclear pore glycoprotein p62</fullName>
    </submittedName>
</protein>
<name>A0A1J4KZK0_9EUKA</name>
<organism evidence="12 13">
    <name type="scientific">Tritrichomonas foetus</name>
    <dbReference type="NCBI Taxonomy" id="1144522"/>
    <lineage>
        <taxon>Eukaryota</taxon>
        <taxon>Metamonada</taxon>
        <taxon>Parabasalia</taxon>
        <taxon>Tritrichomonadida</taxon>
        <taxon>Tritrichomonadidae</taxon>
        <taxon>Tritrichomonas</taxon>
    </lineage>
</organism>
<keyword evidence="7" id="KW-0906">Nuclear pore complex</keyword>
<dbReference type="GO" id="GO:0006405">
    <property type="term" value="P:RNA export from nucleus"/>
    <property type="evidence" value="ECO:0007669"/>
    <property type="project" value="TreeGrafter"/>
</dbReference>
<feature type="compositionally biased region" description="Polar residues" evidence="10">
    <location>
        <begin position="1"/>
        <end position="19"/>
    </location>
</feature>
<keyword evidence="8" id="KW-0539">Nucleus</keyword>
<gene>
    <name evidence="12" type="ORF">TRFO_14478</name>
</gene>
<dbReference type="RefSeq" id="XP_068368252.1">
    <property type="nucleotide sequence ID" value="XM_068497841.1"/>
</dbReference>
<keyword evidence="3" id="KW-0813">Transport</keyword>
<dbReference type="PANTHER" id="PTHR12084">
    <property type="entry name" value="NUCLEAR PORE GLYCOPROTEIN P62-RELATED"/>
    <property type="match status" value="1"/>
</dbReference>
<evidence type="ECO:0000256" key="2">
    <source>
        <dbReference type="ARBA" id="ARBA00005911"/>
    </source>
</evidence>
<dbReference type="AlphaFoldDB" id="A0A1J4KZK0"/>
<accession>A0A1J4KZK0</accession>
<evidence type="ECO:0000256" key="10">
    <source>
        <dbReference type="SAM" id="MobiDB-lite"/>
    </source>
</evidence>